<dbReference type="Proteomes" id="UP000292702">
    <property type="component" value="Unassembled WGS sequence"/>
</dbReference>
<accession>A0A4R0RX11</accession>
<feature type="transmembrane region" description="Helical" evidence="1">
    <location>
        <begin position="180"/>
        <end position="202"/>
    </location>
</feature>
<dbReference type="AlphaFoldDB" id="A0A4R0RX11"/>
<proteinExistence type="predicted"/>
<evidence type="ECO:0000313" key="3">
    <source>
        <dbReference type="Proteomes" id="UP000292702"/>
    </source>
</evidence>
<feature type="transmembrane region" description="Helical" evidence="1">
    <location>
        <begin position="20"/>
        <end position="39"/>
    </location>
</feature>
<feature type="transmembrane region" description="Helical" evidence="1">
    <location>
        <begin position="132"/>
        <end position="152"/>
    </location>
</feature>
<comment type="caution">
    <text evidence="2">The sequence shown here is derived from an EMBL/GenBank/DDBJ whole genome shotgun (WGS) entry which is preliminary data.</text>
</comment>
<keyword evidence="1" id="KW-0472">Membrane</keyword>
<name>A0A4R0RX11_9APHY</name>
<keyword evidence="3" id="KW-1185">Reference proteome</keyword>
<evidence type="ECO:0000256" key="1">
    <source>
        <dbReference type="SAM" id="Phobius"/>
    </source>
</evidence>
<reference evidence="2 3" key="1">
    <citation type="submission" date="2018-11" db="EMBL/GenBank/DDBJ databases">
        <title>Genome assembly of Steccherinum ochraceum LE-BIN_3174, the white-rot fungus of the Steccherinaceae family (The Residual Polyporoid clade, Polyporales, Basidiomycota).</title>
        <authorList>
            <person name="Fedorova T.V."/>
            <person name="Glazunova O.A."/>
            <person name="Landesman E.O."/>
            <person name="Moiseenko K.V."/>
            <person name="Psurtseva N.V."/>
            <person name="Savinova O.S."/>
            <person name="Shakhova N.V."/>
            <person name="Tyazhelova T.V."/>
            <person name="Vasina D.V."/>
        </authorList>
    </citation>
    <scope>NUCLEOTIDE SEQUENCE [LARGE SCALE GENOMIC DNA]</scope>
    <source>
        <strain evidence="2 3">LE-BIN_3174</strain>
    </source>
</reference>
<organism evidence="2 3">
    <name type="scientific">Steccherinum ochraceum</name>
    <dbReference type="NCBI Taxonomy" id="92696"/>
    <lineage>
        <taxon>Eukaryota</taxon>
        <taxon>Fungi</taxon>
        <taxon>Dikarya</taxon>
        <taxon>Basidiomycota</taxon>
        <taxon>Agaricomycotina</taxon>
        <taxon>Agaricomycetes</taxon>
        <taxon>Polyporales</taxon>
        <taxon>Steccherinaceae</taxon>
        <taxon>Steccherinum</taxon>
    </lineage>
</organism>
<keyword evidence="1" id="KW-1133">Transmembrane helix</keyword>
<dbReference type="EMBL" id="RWJN01000006">
    <property type="protein sequence ID" value="TCD71465.1"/>
    <property type="molecule type" value="Genomic_DNA"/>
</dbReference>
<evidence type="ECO:0000313" key="2">
    <source>
        <dbReference type="EMBL" id="TCD71465.1"/>
    </source>
</evidence>
<sequence>MNPTTGPIHELFGTVTQYHLLVIGTFAAFACYHLLTVIFGWHLVSFAVGLVVGPLIGLSLYGLRVYHSRYPLGWQEFFEHDYTHEAEQPLRMLVIFSVWFLPPLVMMAMIIGVAITAQAAVGVTQFISRDGLFAVFIVFLVLCVWLALGYWVRDLYYNVPALYEFVDRVYGVVSEHMNRIFYSFLNLVSGSAGLSLSFYWILTSCPWANYM</sequence>
<keyword evidence="1" id="KW-0812">Transmembrane</keyword>
<protein>
    <submittedName>
        <fullName evidence="2">Uncharacterized protein</fullName>
    </submittedName>
</protein>
<feature type="transmembrane region" description="Helical" evidence="1">
    <location>
        <begin position="46"/>
        <end position="66"/>
    </location>
</feature>
<feature type="transmembrane region" description="Helical" evidence="1">
    <location>
        <begin position="99"/>
        <end position="120"/>
    </location>
</feature>
<gene>
    <name evidence="2" type="ORF">EIP91_010171</name>
</gene>